<proteinExistence type="predicted"/>
<reference evidence="3 4" key="1">
    <citation type="journal article" date="2023" name="Commun. Biol.">
        <title>Genome analysis of Parmales, the sister group of diatoms, reveals the evolutionary specialization of diatoms from phago-mixotrophs to photoautotrophs.</title>
        <authorList>
            <person name="Ban H."/>
            <person name="Sato S."/>
            <person name="Yoshikawa S."/>
            <person name="Yamada K."/>
            <person name="Nakamura Y."/>
            <person name="Ichinomiya M."/>
            <person name="Sato N."/>
            <person name="Blanc-Mathieu R."/>
            <person name="Endo H."/>
            <person name="Kuwata A."/>
            <person name="Ogata H."/>
        </authorList>
    </citation>
    <scope>NUCLEOTIDE SEQUENCE [LARGE SCALE GENOMIC DNA]</scope>
</reference>
<feature type="region of interest" description="Disordered" evidence="1">
    <location>
        <begin position="1"/>
        <end position="20"/>
    </location>
</feature>
<evidence type="ECO:0000256" key="1">
    <source>
        <dbReference type="SAM" id="MobiDB-lite"/>
    </source>
</evidence>
<evidence type="ECO:0000313" key="4">
    <source>
        <dbReference type="Proteomes" id="UP001165060"/>
    </source>
</evidence>
<name>A0ABQ6MBN1_9STRA</name>
<evidence type="ECO:0000313" key="3">
    <source>
        <dbReference type="EMBL" id="GMI23260.1"/>
    </source>
</evidence>
<evidence type="ECO:0000259" key="2">
    <source>
        <dbReference type="PROSITE" id="PS51111"/>
    </source>
</evidence>
<accession>A0ABQ6MBN1</accession>
<dbReference type="InterPro" id="IPR014010">
    <property type="entry name" value="REJ_dom"/>
</dbReference>
<sequence length="107" mass="11537">MSKLLPSSRKSSASASSAAEGPFEAIDDATISLDMNRAGFCLKCADHNRSNKVEYECQPCRCQVYCKSCAMKLATGGKCKGCKEWVSHMSKIDPLAPPPRPDTPPTP</sequence>
<comment type="caution">
    <text evidence="3">The sequence shown here is derived from an EMBL/GenBank/DDBJ whole genome shotgun (WGS) entry which is preliminary data.</text>
</comment>
<dbReference type="PROSITE" id="PS51111">
    <property type="entry name" value="REJ"/>
    <property type="match status" value="1"/>
</dbReference>
<feature type="domain" description="REJ" evidence="2">
    <location>
        <begin position="1"/>
        <end position="37"/>
    </location>
</feature>
<dbReference type="Proteomes" id="UP001165060">
    <property type="component" value="Unassembled WGS sequence"/>
</dbReference>
<dbReference type="EMBL" id="BRYB01002647">
    <property type="protein sequence ID" value="GMI23260.1"/>
    <property type="molecule type" value="Genomic_DNA"/>
</dbReference>
<gene>
    <name evidence="3" type="ORF">TeGR_g6271</name>
</gene>
<feature type="compositionally biased region" description="Low complexity" evidence="1">
    <location>
        <begin position="7"/>
        <end position="19"/>
    </location>
</feature>
<organism evidence="3 4">
    <name type="scientific">Tetraparma gracilis</name>
    <dbReference type="NCBI Taxonomy" id="2962635"/>
    <lineage>
        <taxon>Eukaryota</taxon>
        <taxon>Sar</taxon>
        <taxon>Stramenopiles</taxon>
        <taxon>Ochrophyta</taxon>
        <taxon>Bolidophyceae</taxon>
        <taxon>Parmales</taxon>
        <taxon>Triparmaceae</taxon>
        <taxon>Tetraparma</taxon>
    </lineage>
</organism>
<keyword evidence="4" id="KW-1185">Reference proteome</keyword>
<protein>
    <recommendedName>
        <fullName evidence="2">REJ domain-containing protein</fullName>
    </recommendedName>
</protein>